<protein>
    <recommendedName>
        <fullName evidence="6">CUB domain-containing protein</fullName>
    </recommendedName>
</protein>
<dbReference type="Proteomes" id="UP000683360">
    <property type="component" value="Unassembled WGS sequence"/>
</dbReference>
<dbReference type="PANTHER" id="PTHR24251:SF37">
    <property type="entry name" value="CUB DOMAIN-CONTAINING PROTEIN"/>
    <property type="match status" value="1"/>
</dbReference>
<evidence type="ECO:0000259" key="6">
    <source>
        <dbReference type="PROSITE" id="PS01180"/>
    </source>
</evidence>
<dbReference type="OrthoDB" id="6141169at2759"/>
<evidence type="ECO:0000256" key="3">
    <source>
        <dbReference type="PROSITE-ProRule" id="PRU00059"/>
    </source>
</evidence>
<sequence>MGILLVFEDANCTIDLTATPYLQRFVSHDAYDGTVYYPIGNYSRDWLITGEIANYTITIEFEACVIEAAKKICLFDHVFIYDGSNSSATLLLQTCCGLHNPPPFTLQSTDGTMYVLFTTDDTIAAEGFRVSYILQGAPTSTVSITTVEVAASKKEDNTLLYIIITCAVTALIIIIFIILICVVCCKMKSKAQQTKPIDNTLEERPLTREVKYNDYYTKSDNLTSRPDKAAKMIFNITFFESLNKTPPKYTWQRQERKIIHSNNSVVPTESIENEKSNQVRDDGKFETKKNQNDNNNQNDNTCVPEKIMETGNTKIENKPILSKPARLVLNSGTISEQPKGQTTGTSNRFVDNSLIVTIPSGATSNFKKIERKEEV</sequence>
<dbReference type="InterPro" id="IPR000859">
    <property type="entry name" value="CUB_dom"/>
</dbReference>
<name>A0A8S3R180_MYTED</name>
<gene>
    <name evidence="7" type="ORF">MEDL_15464</name>
</gene>
<evidence type="ECO:0000313" key="7">
    <source>
        <dbReference type="EMBL" id="CAG2200823.1"/>
    </source>
</evidence>
<evidence type="ECO:0000256" key="2">
    <source>
        <dbReference type="ARBA" id="ARBA00023157"/>
    </source>
</evidence>
<keyword evidence="5" id="KW-0812">Transmembrane</keyword>
<comment type="caution">
    <text evidence="3">Lacks conserved residue(s) required for the propagation of feature annotation.</text>
</comment>
<dbReference type="PROSITE" id="PS01180">
    <property type="entry name" value="CUB"/>
    <property type="match status" value="1"/>
</dbReference>
<dbReference type="SUPFAM" id="SSF49854">
    <property type="entry name" value="Spermadhesin, CUB domain"/>
    <property type="match status" value="1"/>
</dbReference>
<dbReference type="Gene3D" id="2.60.120.290">
    <property type="entry name" value="Spermadhesin, CUB domain"/>
    <property type="match status" value="1"/>
</dbReference>
<keyword evidence="8" id="KW-1185">Reference proteome</keyword>
<dbReference type="AlphaFoldDB" id="A0A8S3R180"/>
<dbReference type="PANTHER" id="PTHR24251">
    <property type="entry name" value="OVOCHYMASE-RELATED"/>
    <property type="match status" value="1"/>
</dbReference>
<evidence type="ECO:0000256" key="5">
    <source>
        <dbReference type="SAM" id="Phobius"/>
    </source>
</evidence>
<feature type="compositionally biased region" description="Basic and acidic residues" evidence="4">
    <location>
        <begin position="272"/>
        <end position="291"/>
    </location>
</feature>
<dbReference type="CDD" id="cd00041">
    <property type="entry name" value="CUB"/>
    <property type="match status" value="1"/>
</dbReference>
<reference evidence="7" key="1">
    <citation type="submission" date="2021-03" db="EMBL/GenBank/DDBJ databases">
        <authorList>
            <person name="Bekaert M."/>
        </authorList>
    </citation>
    <scope>NUCLEOTIDE SEQUENCE</scope>
</reference>
<evidence type="ECO:0000256" key="4">
    <source>
        <dbReference type="SAM" id="MobiDB-lite"/>
    </source>
</evidence>
<feature type="transmembrane region" description="Helical" evidence="5">
    <location>
        <begin position="159"/>
        <end position="185"/>
    </location>
</feature>
<accession>A0A8S3R180</accession>
<dbReference type="EMBL" id="CAJPWZ010000769">
    <property type="protein sequence ID" value="CAG2200823.1"/>
    <property type="molecule type" value="Genomic_DNA"/>
</dbReference>
<dbReference type="InterPro" id="IPR035914">
    <property type="entry name" value="Sperma_CUB_dom_sf"/>
</dbReference>
<feature type="region of interest" description="Disordered" evidence="4">
    <location>
        <begin position="262"/>
        <end position="303"/>
    </location>
</feature>
<evidence type="ECO:0000313" key="8">
    <source>
        <dbReference type="Proteomes" id="UP000683360"/>
    </source>
</evidence>
<keyword evidence="5" id="KW-1133">Transmembrane helix</keyword>
<dbReference type="Pfam" id="PF00431">
    <property type="entry name" value="CUB"/>
    <property type="match status" value="1"/>
</dbReference>
<comment type="caution">
    <text evidence="7">The sequence shown here is derived from an EMBL/GenBank/DDBJ whole genome shotgun (WGS) entry which is preliminary data.</text>
</comment>
<keyword evidence="1" id="KW-0677">Repeat</keyword>
<feature type="domain" description="CUB" evidence="6">
    <location>
        <begin position="12"/>
        <end position="135"/>
    </location>
</feature>
<organism evidence="7 8">
    <name type="scientific">Mytilus edulis</name>
    <name type="common">Blue mussel</name>
    <dbReference type="NCBI Taxonomy" id="6550"/>
    <lineage>
        <taxon>Eukaryota</taxon>
        <taxon>Metazoa</taxon>
        <taxon>Spiralia</taxon>
        <taxon>Lophotrochozoa</taxon>
        <taxon>Mollusca</taxon>
        <taxon>Bivalvia</taxon>
        <taxon>Autobranchia</taxon>
        <taxon>Pteriomorphia</taxon>
        <taxon>Mytilida</taxon>
        <taxon>Mytiloidea</taxon>
        <taxon>Mytilidae</taxon>
        <taxon>Mytilinae</taxon>
        <taxon>Mytilus</taxon>
    </lineage>
</organism>
<dbReference type="SMART" id="SM00042">
    <property type="entry name" value="CUB"/>
    <property type="match status" value="1"/>
</dbReference>
<proteinExistence type="predicted"/>
<evidence type="ECO:0000256" key="1">
    <source>
        <dbReference type="ARBA" id="ARBA00022737"/>
    </source>
</evidence>
<keyword evidence="5" id="KW-0472">Membrane</keyword>
<keyword evidence="2" id="KW-1015">Disulfide bond</keyword>